<organism evidence="2 3">
    <name type="scientific">Stenotrophomonas tumulicola</name>
    <dbReference type="NCBI Taxonomy" id="1685415"/>
    <lineage>
        <taxon>Bacteria</taxon>
        <taxon>Pseudomonadati</taxon>
        <taxon>Pseudomonadota</taxon>
        <taxon>Gammaproteobacteria</taxon>
        <taxon>Lysobacterales</taxon>
        <taxon>Lysobacteraceae</taxon>
        <taxon>Stenotrophomonas</taxon>
    </lineage>
</organism>
<feature type="signal peptide" evidence="1">
    <location>
        <begin position="1"/>
        <end position="21"/>
    </location>
</feature>
<protein>
    <submittedName>
        <fullName evidence="2">Uncharacterized protein</fullName>
    </submittedName>
</protein>
<accession>A0A7W3FLX0</accession>
<dbReference type="Proteomes" id="UP000547058">
    <property type="component" value="Unassembled WGS sequence"/>
</dbReference>
<evidence type="ECO:0000313" key="3">
    <source>
        <dbReference type="Proteomes" id="UP000547058"/>
    </source>
</evidence>
<proteinExistence type="predicted"/>
<evidence type="ECO:0000313" key="2">
    <source>
        <dbReference type="EMBL" id="MBA8681944.1"/>
    </source>
</evidence>
<reference evidence="2 3" key="1">
    <citation type="submission" date="2020-08" db="EMBL/GenBank/DDBJ databases">
        <title>Stenotrophomonas tumulicola JCM 30961.</title>
        <authorList>
            <person name="Deng Y."/>
        </authorList>
    </citation>
    <scope>NUCLEOTIDE SEQUENCE [LARGE SCALE GENOMIC DNA]</scope>
    <source>
        <strain evidence="2 3">JCM 30961</strain>
    </source>
</reference>
<name>A0A7W3FLX0_9GAMM</name>
<keyword evidence="3" id="KW-1185">Reference proteome</keyword>
<dbReference type="AlphaFoldDB" id="A0A7W3FLX0"/>
<sequence length="253" mass="26324">MRPSFIAALCASLVFAAPALAEPTKVDVRVLARGAKFMGGYTAPVRVVMTDADTGEVLARGLTAGTTGDTGKIMGGSSTGSGTLSSDDSAAFRATLDIDHPRRVTLSVTGPLSQPQATTTATSTQWILPGRHLTAGDGWRMELPGLIVDLATPVAYQVVARGASVPVRAGVTMLCGCPISADGPWRLADTEVEAYLTVDGGAPRRYAMTYDPADSLFSVDVPTDVAGVHELEIRAWMGPGNNAGIARSAFFVR</sequence>
<keyword evidence="1" id="KW-0732">Signal</keyword>
<dbReference type="EMBL" id="JACGXS010000003">
    <property type="protein sequence ID" value="MBA8681944.1"/>
    <property type="molecule type" value="Genomic_DNA"/>
</dbReference>
<gene>
    <name evidence="2" type="ORF">H4O11_08950</name>
</gene>
<feature type="chain" id="PRO_5030891426" evidence="1">
    <location>
        <begin position="22"/>
        <end position="253"/>
    </location>
</feature>
<evidence type="ECO:0000256" key="1">
    <source>
        <dbReference type="SAM" id="SignalP"/>
    </source>
</evidence>
<comment type="caution">
    <text evidence="2">The sequence shown here is derived from an EMBL/GenBank/DDBJ whole genome shotgun (WGS) entry which is preliminary data.</text>
</comment>
<dbReference type="RefSeq" id="WP_182339075.1">
    <property type="nucleotide sequence ID" value="NZ_JACGXS010000003.1"/>
</dbReference>